<reference evidence="2" key="1">
    <citation type="journal article" date="2021" name="PeerJ">
        <title>Extensive microbial diversity within the chicken gut microbiome revealed by metagenomics and culture.</title>
        <authorList>
            <person name="Gilroy R."/>
            <person name="Ravi A."/>
            <person name="Getino M."/>
            <person name="Pursley I."/>
            <person name="Horton D.L."/>
            <person name="Alikhan N.F."/>
            <person name="Baker D."/>
            <person name="Gharbi K."/>
            <person name="Hall N."/>
            <person name="Watson M."/>
            <person name="Adriaenssens E.M."/>
            <person name="Foster-Nyarko E."/>
            <person name="Jarju S."/>
            <person name="Secka A."/>
            <person name="Antonio M."/>
            <person name="Oren A."/>
            <person name="Chaudhuri R.R."/>
            <person name="La Ragione R."/>
            <person name="Hildebrand F."/>
            <person name="Pallen M.J."/>
        </authorList>
    </citation>
    <scope>NUCLEOTIDE SEQUENCE</scope>
    <source>
        <strain evidence="2">CHK183-1962</strain>
    </source>
</reference>
<dbReference type="InterPro" id="IPR023214">
    <property type="entry name" value="HAD_sf"/>
</dbReference>
<evidence type="ECO:0000313" key="3">
    <source>
        <dbReference type="Proteomes" id="UP000886890"/>
    </source>
</evidence>
<sequence>MRNRKKYRLFSFERFYPERIENSTYRIDFEELYRKGYRGVIFDIDNTLVPHGAPATKEAVRFFKKLRRIGFRTCLLSNNRKARVVPFAEAVGSDYIENAHKPSIKNYRKACEKMGVATEEAVFVGDQLFTDVYGAKRAGIYQILVKPIHPKEEIQIVLKRKLEKIVLSSYTREKNSRNRKTSGK</sequence>
<protein>
    <submittedName>
        <fullName evidence="2">YqeG family HAD IIIA-type phosphatase</fullName>
    </submittedName>
</protein>
<dbReference type="AlphaFoldDB" id="A0A9D1XDC4"/>
<dbReference type="GO" id="GO:0008962">
    <property type="term" value="F:phosphatidylglycerophosphatase activity"/>
    <property type="evidence" value="ECO:0007669"/>
    <property type="project" value="InterPro"/>
</dbReference>
<reference evidence="2" key="2">
    <citation type="submission" date="2021-04" db="EMBL/GenBank/DDBJ databases">
        <authorList>
            <person name="Gilroy R."/>
        </authorList>
    </citation>
    <scope>NUCLEOTIDE SEQUENCE</scope>
    <source>
        <strain evidence="2">CHK183-1962</strain>
    </source>
</reference>
<organism evidence="2 3">
    <name type="scientific">Candidatus Fusicatenibacter merdavium</name>
    <dbReference type="NCBI Taxonomy" id="2838600"/>
    <lineage>
        <taxon>Bacteria</taxon>
        <taxon>Bacillati</taxon>
        <taxon>Bacillota</taxon>
        <taxon>Clostridia</taxon>
        <taxon>Lachnospirales</taxon>
        <taxon>Lachnospiraceae</taxon>
        <taxon>Fusicatenibacter</taxon>
    </lineage>
</organism>
<dbReference type="PANTHER" id="PTHR43316:SF3">
    <property type="entry name" value="HALOACID DEHALOGENASE, TYPE II (AFU_ORTHOLOGUE AFUA_2G07750)-RELATED"/>
    <property type="match status" value="1"/>
</dbReference>
<evidence type="ECO:0000313" key="2">
    <source>
        <dbReference type="EMBL" id="HIX77164.1"/>
    </source>
</evidence>
<proteinExistence type="predicted"/>
<dbReference type="EMBL" id="DXEK01000101">
    <property type="protein sequence ID" value="HIX77164.1"/>
    <property type="molecule type" value="Genomic_DNA"/>
</dbReference>
<dbReference type="Pfam" id="PF00702">
    <property type="entry name" value="Hydrolase"/>
    <property type="match status" value="1"/>
</dbReference>
<dbReference type="NCBIfam" id="TIGR01662">
    <property type="entry name" value="HAD-SF-IIIA"/>
    <property type="match status" value="1"/>
</dbReference>
<dbReference type="InterPro" id="IPR010021">
    <property type="entry name" value="PGPP1/Gep4"/>
</dbReference>
<dbReference type="PANTHER" id="PTHR43316">
    <property type="entry name" value="HYDROLASE, HALOACID DELAHOGENASE-RELATED"/>
    <property type="match status" value="1"/>
</dbReference>
<dbReference type="NCBIfam" id="TIGR01549">
    <property type="entry name" value="HAD-SF-IA-v1"/>
    <property type="match status" value="1"/>
</dbReference>
<dbReference type="Proteomes" id="UP000886890">
    <property type="component" value="Unassembled WGS sequence"/>
</dbReference>
<dbReference type="InterPro" id="IPR006439">
    <property type="entry name" value="HAD-SF_hydro_IA"/>
</dbReference>
<dbReference type="InterPro" id="IPR036412">
    <property type="entry name" value="HAD-like_sf"/>
</dbReference>
<dbReference type="InterPro" id="IPR051540">
    <property type="entry name" value="S-2-haloacid_dehalogenase"/>
</dbReference>
<dbReference type="Gene3D" id="3.40.50.1000">
    <property type="entry name" value="HAD superfamily/HAD-like"/>
    <property type="match status" value="1"/>
</dbReference>
<dbReference type="SUPFAM" id="SSF56784">
    <property type="entry name" value="HAD-like"/>
    <property type="match status" value="1"/>
</dbReference>
<name>A0A9D1XDC4_9FIRM</name>
<accession>A0A9D1XDC4</accession>
<dbReference type="InterPro" id="IPR006549">
    <property type="entry name" value="HAD-SF_hydro_IIIA"/>
</dbReference>
<gene>
    <name evidence="2" type="ORF">H9734_06175</name>
</gene>
<dbReference type="NCBIfam" id="TIGR01668">
    <property type="entry name" value="YqeG_hyp_ppase"/>
    <property type="match status" value="1"/>
</dbReference>
<evidence type="ECO:0000256" key="1">
    <source>
        <dbReference type="ARBA" id="ARBA00022801"/>
    </source>
</evidence>
<comment type="caution">
    <text evidence="2">The sequence shown here is derived from an EMBL/GenBank/DDBJ whole genome shotgun (WGS) entry which is preliminary data.</text>
</comment>
<keyword evidence="1" id="KW-0378">Hydrolase</keyword>